<dbReference type="GO" id="GO:0098609">
    <property type="term" value="P:cell-cell adhesion"/>
    <property type="evidence" value="ECO:0007669"/>
    <property type="project" value="TreeGrafter"/>
</dbReference>
<feature type="chain" id="PRO_5021512185" evidence="13">
    <location>
        <begin position="27"/>
        <end position="1091"/>
    </location>
</feature>
<evidence type="ECO:0000256" key="5">
    <source>
        <dbReference type="ARBA" id="ARBA00022737"/>
    </source>
</evidence>
<evidence type="ECO:0000256" key="11">
    <source>
        <dbReference type="ARBA" id="ARBA00023180"/>
    </source>
</evidence>
<evidence type="ECO:0000256" key="2">
    <source>
        <dbReference type="ARBA" id="ARBA00008054"/>
    </source>
</evidence>
<dbReference type="Gene3D" id="2.60.40.1510">
    <property type="entry name" value="ntegrin, alpha v. Chain A, domain 3"/>
    <property type="match status" value="1"/>
</dbReference>
<feature type="repeat" description="FG-GAP" evidence="12">
    <location>
        <begin position="289"/>
        <end position="348"/>
    </location>
</feature>
<dbReference type="GO" id="GO:0009897">
    <property type="term" value="C:external side of plasma membrane"/>
    <property type="evidence" value="ECO:0007669"/>
    <property type="project" value="TreeGrafter"/>
</dbReference>
<keyword evidence="11" id="KW-0325">Glycoprotein</keyword>
<keyword evidence="3 13" id="KW-0812">Transmembrane</keyword>
<name>A0A4W3IVC8_CALMI</name>
<feature type="repeat" description="FG-GAP" evidence="12">
    <location>
        <begin position="412"/>
        <end position="474"/>
    </location>
</feature>
<evidence type="ECO:0000256" key="3">
    <source>
        <dbReference type="ARBA" id="ARBA00022692"/>
    </source>
</evidence>
<dbReference type="InterPro" id="IPR048286">
    <property type="entry name" value="Integrin_alpha_Ig-like_3"/>
</dbReference>
<dbReference type="AlphaFoldDB" id="A0A4W3IVC8"/>
<feature type="domain" description="Integrin alpha third immunoglobulin-like" evidence="16">
    <location>
        <begin position="881"/>
        <end position="951"/>
    </location>
</feature>
<dbReference type="GO" id="GO:0005178">
    <property type="term" value="F:integrin binding"/>
    <property type="evidence" value="ECO:0007669"/>
    <property type="project" value="TreeGrafter"/>
</dbReference>
<dbReference type="Gene3D" id="2.130.10.130">
    <property type="entry name" value="Integrin alpha, N-terminal"/>
    <property type="match status" value="1"/>
</dbReference>
<dbReference type="Gene3D" id="2.60.40.1460">
    <property type="entry name" value="Integrin domains. Chain A, domain 2"/>
    <property type="match status" value="1"/>
</dbReference>
<dbReference type="InterPro" id="IPR013649">
    <property type="entry name" value="Integrin_alpha_Ig-like_1"/>
</dbReference>
<dbReference type="OMA" id="HVVKLEC"/>
<dbReference type="PRINTS" id="PR01185">
    <property type="entry name" value="INTEGRINA"/>
</dbReference>
<dbReference type="SMART" id="SM00191">
    <property type="entry name" value="Int_alpha"/>
    <property type="match status" value="5"/>
</dbReference>
<dbReference type="GO" id="GO:0033627">
    <property type="term" value="P:cell adhesion mediated by integrin"/>
    <property type="evidence" value="ECO:0007669"/>
    <property type="project" value="TreeGrafter"/>
</dbReference>
<dbReference type="GeneTree" id="ENSGT00940000158443"/>
<feature type="domain" description="Integrin alpha second immunoglobulin-like" evidence="15">
    <location>
        <begin position="621"/>
        <end position="763"/>
    </location>
</feature>
<evidence type="ECO:0000256" key="10">
    <source>
        <dbReference type="ARBA" id="ARBA00023170"/>
    </source>
</evidence>
<comment type="similarity">
    <text evidence="2 13">Belongs to the integrin alpha chain family.</text>
</comment>
<dbReference type="STRING" id="7868.ENSCMIP00000033432"/>
<dbReference type="Ensembl" id="ENSCMIT00000033938.1">
    <property type="protein sequence ID" value="ENSCMIP00000033432.1"/>
    <property type="gene ID" value="ENSCMIG00000014261.1"/>
</dbReference>
<keyword evidence="5" id="KW-0677">Repeat</keyword>
<keyword evidence="4 13" id="KW-0732">Signal</keyword>
<dbReference type="Pfam" id="PF08441">
    <property type="entry name" value="Integrin_A_Ig_1"/>
    <property type="match status" value="1"/>
</dbReference>
<accession>A0A4W3IVC8</accession>
<keyword evidence="8 13" id="KW-0401">Integrin</keyword>
<evidence type="ECO:0000256" key="1">
    <source>
        <dbReference type="ARBA" id="ARBA00004479"/>
    </source>
</evidence>
<dbReference type="InParanoid" id="A0A4W3IVC8"/>
<keyword evidence="9 13" id="KW-0472">Membrane</keyword>
<dbReference type="GO" id="GO:0007229">
    <property type="term" value="P:integrin-mediated signaling pathway"/>
    <property type="evidence" value="ECO:0007669"/>
    <property type="project" value="UniProtKB-KW"/>
</dbReference>
<evidence type="ECO:0000256" key="9">
    <source>
        <dbReference type="ARBA" id="ARBA00023136"/>
    </source>
</evidence>
<dbReference type="PANTHER" id="PTHR23220">
    <property type="entry name" value="INTEGRIN ALPHA"/>
    <property type="match status" value="1"/>
</dbReference>
<evidence type="ECO:0000256" key="13">
    <source>
        <dbReference type="RuleBase" id="RU003762"/>
    </source>
</evidence>
<feature type="signal peptide" evidence="13">
    <location>
        <begin position="1"/>
        <end position="26"/>
    </location>
</feature>
<dbReference type="Gene3D" id="2.60.40.1530">
    <property type="entry name" value="ntegrin, alpha v. Chain A, domain 4"/>
    <property type="match status" value="1"/>
</dbReference>
<evidence type="ECO:0000259" key="14">
    <source>
        <dbReference type="Pfam" id="PF08441"/>
    </source>
</evidence>
<evidence type="ECO:0000256" key="12">
    <source>
        <dbReference type="PROSITE-ProRule" id="PRU00803"/>
    </source>
</evidence>
<dbReference type="InterPro" id="IPR000413">
    <property type="entry name" value="Integrin_alpha"/>
</dbReference>
<evidence type="ECO:0000256" key="6">
    <source>
        <dbReference type="ARBA" id="ARBA00022889"/>
    </source>
</evidence>
<feature type="transmembrane region" description="Helical" evidence="13">
    <location>
        <begin position="971"/>
        <end position="995"/>
    </location>
</feature>
<dbReference type="InterPro" id="IPR013519">
    <property type="entry name" value="Int_alpha_beta-p"/>
</dbReference>
<dbReference type="Proteomes" id="UP000314986">
    <property type="component" value="Unassembled WGS sequence"/>
</dbReference>
<reference evidence="18" key="3">
    <citation type="journal article" date="2014" name="Nature">
        <title>Elephant shark genome provides unique insights into gnathostome evolution.</title>
        <authorList>
            <consortium name="International Elephant Shark Genome Sequencing Consortium"/>
            <person name="Venkatesh B."/>
            <person name="Lee A.P."/>
            <person name="Ravi V."/>
            <person name="Maurya A.K."/>
            <person name="Lian M.M."/>
            <person name="Swann J.B."/>
            <person name="Ohta Y."/>
            <person name="Flajnik M.F."/>
            <person name="Sutoh Y."/>
            <person name="Kasahara M."/>
            <person name="Hoon S."/>
            <person name="Gangu V."/>
            <person name="Roy S.W."/>
            <person name="Irimia M."/>
            <person name="Korzh V."/>
            <person name="Kondrychyn I."/>
            <person name="Lim Z.W."/>
            <person name="Tay B.H."/>
            <person name="Tohari S."/>
            <person name="Kong K.W."/>
            <person name="Ho S."/>
            <person name="Lorente-Galdos B."/>
            <person name="Quilez J."/>
            <person name="Marques-Bonet T."/>
            <person name="Raney B.J."/>
            <person name="Ingham P.W."/>
            <person name="Tay A."/>
            <person name="Hillier L.W."/>
            <person name="Minx P."/>
            <person name="Boehm T."/>
            <person name="Wilson R.K."/>
            <person name="Brenner S."/>
            <person name="Warren W.C."/>
        </authorList>
    </citation>
    <scope>NUCLEOTIDE SEQUENCE [LARGE SCALE GENOMIC DNA]</scope>
</reference>
<dbReference type="FunCoup" id="A0A4W3IVC8">
    <property type="interactions" value="89"/>
</dbReference>
<evidence type="ECO:0000313" key="17">
    <source>
        <dbReference type="Ensembl" id="ENSCMIP00000033432.1"/>
    </source>
</evidence>
<dbReference type="PROSITE" id="PS51470">
    <property type="entry name" value="FG_GAP"/>
    <property type="match status" value="4"/>
</dbReference>
<dbReference type="Pfam" id="PF01839">
    <property type="entry name" value="FG-GAP"/>
    <property type="match status" value="2"/>
</dbReference>
<dbReference type="InterPro" id="IPR032695">
    <property type="entry name" value="Integrin_dom_sf"/>
</dbReference>
<feature type="domain" description="Integrin alpha first immunoglubulin-like" evidence="14">
    <location>
        <begin position="459"/>
        <end position="616"/>
    </location>
</feature>
<dbReference type="Pfam" id="PF20806">
    <property type="entry name" value="Integrin_A_Ig_3"/>
    <property type="match status" value="2"/>
</dbReference>
<proteinExistence type="inferred from homology"/>
<keyword evidence="18" id="KW-1185">Reference proteome</keyword>
<evidence type="ECO:0000256" key="4">
    <source>
        <dbReference type="ARBA" id="ARBA00022729"/>
    </source>
</evidence>
<dbReference type="PANTHER" id="PTHR23220:SF78">
    <property type="entry name" value="INTEGRIN ALPHA-4"/>
    <property type="match status" value="1"/>
</dbReference>
<evidence type="ECO:0000256" key="8">
    <source>
        <dbReference type="ARBA" id="ARBA00023037"/>
    </source>
</evidence>
<dbReference type="InterPro" id="IPR013517">
    <property type="entry name" value="FG-GAP"/>
</dbReference>
<dbReference type="Gene3D" id="1.20.5.930">
    <property type="entry name" value="Bicelle-embedded integrin alpha(iib) transmembrane segment"/>
    <property type="match status" value="1"/>
</dbReference>
<protein>
    <submittedName>
        <fullName evidence="17">Integrin subunit alpha 4</fullName>
    </submittedName>
</protein>
<keyword evidence="10 13" id="KW-0675">Receptor</keyword>
<feature type="repeat" description="FG-GAP" evidence="12">
    <location>
        <begin position="350"/>
        <end position="408"/>
    </location>
</feature>
<gene>
    <name evidence="17" type="primary">itga4</name>
</gene>
<reference evidence="18" key="1">
    <citation type="journal article" date="2006" name="Science">
        <title>Ancient noncoding elements conserved in the human genome.</title>
        <authorList>
            <person name="Venkatesh B."/>
            <person name="Kirkness E.F."/>
            <person name="Loh Y.H."/>
            <person name="Halpern A.L."/>
            <person name="Lee A.P."/>
            <person name="Johnson J."/>
            <person name="Dandona N."/>
            <person name="Viswanathan L.D."/>
            <person name="Tay A."/>
            <person name="Venter J.C."/>
            <person name="Strausberg R.L."/>
            <person name="Brenner S."/>
        </authorList>
    </citation>
    <scope>NUCLEOTIDE SEQUENCE [LARGE SCALE GENOMIC DNA]</scope>
</reference>
<dbReference type="GO" id="GO:0007160">
    <property type="term" value="P:cell-matrix adhesion"/>
    <property type="evidence" value="ECO:0007669"/>
    <property type="project" value="TreeGrafter"/>
</dbReference>
<keyword evidence="7 13" id="KW-1133">Transmembrane helix</keyword>
<reference evidence="17" key="5">
    <citation type="submission" date="2025-09" db="UniProtKB">
        <authorList>
            <consortium name="Ensembl"/>
        </authorList>
    </citation>
    <scope>IDENTIFICATION</scope>
</reference>
<organism evidence="17 18">
    <name type="scientific">Callorhinchus milii</name>
    <name type="common">Ghost shark</name>
    <dbReference type="NCBI Taxonomy" id="7868"/>
    <lineage>
        <taxon>Eukaryota</taxon>
        <taxon>Metazoa</taxon>
        <taxon>Chordata</taxon>
        <taxon>Craniata</taxon>
        <taxon>Vertebrata</taxon>
        <taxon>Chondrichthyes</taxon>
        <taxon>Holocephali</taxon>
        <taxon>Chimaeriformes</taxon>
        <taxon>Callorhinchidae</taxon>
        <taxon>Callorhinchus</taxon>
    </lineage>
</organism>
<dbReference type="InterPro" id="IPR048285">
    <property type="entry name" value="Integrin_alpha_Ig-like_2"/>
</dbReference>
<evidence type="ECO:0000256" key="7">
    <source>
        <dbReference type="ARBA" id="ARBA00022989"/>
    </source>
</evidence>
<keyword evidence="6 13" id="KW-0130">Cell adhesion</keyword>
<feature type="domain" description="Integrin alpha third immunoglobulin-like" evidence="16">
    <location>
        <begin position="772"/>
        <end position="859"/>
    </location>
</feature>
<dbReference type="SUPFAM" id="SSF69179">
    <property type="entry name" value="Integrin domains"/>
    <property type="match status" value="3"/>
</dbReference>
<dbReference type="SUPFAM" id="SSF69318">
    <property type="entry name" value="Integrin alpha N-terminal domain"/>
    <property type="match status" value="1"/>
</dbReference>
<evidence type="ECO:0000259" key="16">
    <source>
        <dbReference type="Pfam" id="PF20806"/>
    </source>
</evidence>
<reference evidence="18" key="2">
    <citation type="journal article" date="2007" name="PLoS Biol.">
        <title>Survey sequencing and comparative analysis of the elephant shark (Callorhinchus milii) genome.</title>
        <authorList>
            <person name="Venkatesh B."/>
            <person name="Kirkness E.F."/>
            <person name="Loh Y.H."/>
            <person name="Halpern A.L."/>
            <person name="Lee A.P."/>
            <person name="Johnson J."/>
            <person name="Dandona N."/>
            <person name="Viswanathan L.D."/>
            <person name="Tay A."/>
            <person name="Venter J.C."/>
            <person name="Strausberg R.L."/>
            <person name="Brenner S."/>
        </authorList>
    </citation>
    <scope>NUCLEOTIDE SEQUENCE [LARGE SCALE GENOMIC DNA]</scope>
</reference>
<dbReference type="GO" id="GO:0008305">
    <property type="term" value="C:integrin complex"/>
    <property type="evidence" value="ECO:0007669"/>
    <property type="project" value="InterPro"/>
</dbReference>
<evidence type="ECO:0000313" key="18">
    <source>
        <dbReference type="Proteomes" id="UP000314986"/>
    </source>
</evidence>
<sequence length="1091" mass="121343">MELKKFASLLSCTCLILCVTFKAVTVYNLDVESPLTVKGPNKTLFGYSVVLHSHRDQKWFVVGAPKANSSFDDGAVNPGVIYKCPIAPNTEIRCEELSLLADPKRNTSCQNKCLEDKDDQWLGVSMARQKKKDGHILACGHRWKNAYHSKEDILPYGVCFIISSNLQPTQNSPLIPCDKGLKTNFRIGEDHTACQAGISSFMTEDSIVIGAPGSHSATGTVFMKQEGALISNFEQVDSSTVKRGSYLGYAVSAGHFVYRNSTDVVGGAPQQDQTGRVYIFDTKDAEKWIIKFIGKGKMLGSYFGASVCAVDLNSDGLSDLLVGAPMYSTVREEGRVYVYLNTGLAKMKELKMELVGGNSYAARFGDVIVDIGDIDADGFPDVAIGAPQEDDKHGSIYIYNGRERGISSIFSQRINGYRIRNNLFGFGQSISGGIDVDGNAFSDVAVGAFMSDTVVLLRSRPVVILEASLLLPPSIKRTKRECTEYGKPAVCINVTVCFHSTGKEISGHIALQYNLHVDVLTKTGFPSRFHAISKTFNGTSELIEIYHNIAKCKTHQAILKGTVRDLRTPVQFEMEYFLGKHFMKNESKDTFSPLQPVLQQKEGESNIVRNKTYFERYCAFQDCAANLNVSAVIILKGDHVNKSYLPVQDAKIIILNVSLFNAGDDAYSSFLYVQFPNILYFIKVVEVEENQIHCELITGHPTTALNCSVGHVYVDALSRVGVTFLLDASRIISAQENIAISVNATCENEQHLDLLNDNFITLVLPLKYEVNLQVYGFGFPSHFYYGGDEEDKQGITNFYGTSCPYKLINFSYQVINMGNSKAPSTELHIKMPNTLNSDGLKLFEVYDIKSSDGKCQFSNHSEGCNGPEMILYQVYKFVWRTSRKPVSCSSHGISCLTIICHLGDIESRKTVDVHFVTKLNSRVLEMDSASDTQLFIEAVASTNDFKVIENISAQTATIILNALQSLQPRKYVLYMIVGMSCILGIILLFLFIHCLQKFGFFKRPKRNWARKSSWKYTDKQTNCDDDEQIDCDDDEQTNSDDHEQINSFEECDLFINVIAEFSSSLASRQSIDQSSCSSRTRISRVTSGTRQ</sequence>
<evidence type="ECO:0000259" key="15">
    <source>
        <dbReference type="Pfam" id="PF20805"/>
    </source>
</evidence>
<comment type="subcellular location">
    <subcellularLocation>
        <location evidence="1 13">Membrane</location>
        <topology evidence="1 13">Single-pass type I membrane protein</topology>
    </subcellularLocation>
</comment>
<reference evidence="17" key="4">
    <citation type="submission" date="2025-08" db="UniProtKB">
        <authorList>
            <consortium name="Ensembl"/>
        </authorList>
    </citation>
    <scope>IDENTIFICATION</scope>
</reference>
<dbReference type="Pfam" id="PF20805">
    <property type="entry name" value="Integrin_A_Ig_2"/>
    <property type="match status" value="1"/>
</dbReference>
<feature type="repeat" description="FG-GAP" evidence="12">
    <location>
        <begin position="232"/>
        <end position="287"/>
    </location>
</feature>
<dbReference type="InterPro" id="IPR028994">
    <property type="entry name" value="Integrin_alpha_N"/>
</dbReference>